<dbReference type="Pfam" id="PF24887">
    <property type="entry name" value="EGF_STAB1-2"/>
    <property type="match status" value="2"/>
</dbReference>
<dbReference type="InterPro" id="IPR036378">
    <property type="entry name" value="FAS1_dom_sf"/>
</dbReference>
<keyword evidence="13" id="KW-0732">Signal</keyword>
<feature type="disulfide bond" evidence="10">
    <location>
        <begin position="2225"/>
        <end position="2294"/>
    </location>
</feature>
<dbReference type="FunFam" id="2.30.180.10:FF:000017">
    <property type="entry name" value="Stabilin 2"/>
    <property type="match status" value="1"/>
</dbReference>
<dbReference type="PROSITE" id="PS50213">
    <property type="entry name" value="FAS1"/>
    <property type="match status" value="7"/>
</dbReference>
<dbReference type="PROSITE" id="PS00022">
    <property type="entry name" value="EGF_1"/>
    <property type="match status" value="7"/>
</dbReference>
<dbReference type="InterPro" id="IPR000742">
    <property type="entry name" value="EGF"/>
</dbReference>
<dbReference type="GO" id="GO:0005041">
    <property type="term" value="F:low-density lipoprotein particle receptor activity"/>
    <property type="evidence" value="ECO:0007669"/>
    <property type="project" value="TreeGrafter"/>
</dbReference>
<organism evidence="17 18">
    <name type="scientific">Pleurodeles waltl</name>
    <name type="common">Iberian ribbed newt</name>
    <dbReference type="NCBI Taxonomy" id="8319"/>
    <lineage>
        <taxon>Eukaryota</taxon>
        <taxon>Metazoa</taxon>
        <taxon>Chordata</taxon>
        <taxon>Craniata</taxon>
        <taxon>Vertebrata</taxon>
        <taxon>Euteleostomi</taxon>
        <taxon>Amphibia</taxon>
        <taxon>Batrachia</taxon>
        <taxon>Caudata</taxon>
        <taxon>Salamandroidea</taxon>
        <taxon>Salamandridae</taxon>
        <taxon>Pleurodelinae</taxon>
        <taxon>Pleurodeles</taxon>
    </lineage>
</organism>
<feature type="domain" description="EGF-like" evidence="14">
    <location>
        <begin position="1963"/>
        <end position="2003"/>
    </location>
</feature>
<sequence>MEAKARAWGLVLVLVGMSSLCRPTQSTEVKNRCDVKTHITVRTDCKSCIFNERVNCSEGYIKLTNGSGARDCRYQFQLRTYSVYLPGCQHICWKQFLMPHCCPGYWGADCLACPGGAASPCSNRGVCSDGLEGNGTCTCEEGFGGTACETCSADNLYGENCRSVCDCIHGTCNNGIHGDGACDCFSGYSGSKCDEPEPACQALQCPENARCVKYSTGLTGCKCMPNYKGDGRTCEPINPCQNNVCDPKAGECTYLGPNQHKCSCRQGYKGDGIVCLPVDPCQENFGNCPTESSICKYDSPGKSHCECRKGYNNFVAGLGCSLIDVCETNNICSKKATCSTVSPGKTECVCKKGYVGDGVRCFGSILERMKDMNTEVGVWQGKLTSAISLFEGAYAWDLISRGPFTVLVPANKGFKATAVKKLLSDKEKAEYTAKLHIIVGQLDTGFLSNTTVIYTLTGRSAEVTLEEKESQVKIRIYGSKKKVSILQGNIMASNGLLHIIDKAIDDAEPTLEGNTMKSIMSILEENGRYNSFTSLLANSDVGRRLSRYYTIFAPSNTALDELQDNALEYLRSTEGSLKLQELLKYHIVPRTQISVSYIIPSNRVMTMASQFIHFNTSSNGQIQVNGINIVEADVAAENGRIYTLDGVLVPPSIIPILPHRCDLLKREMIMGSCANCALLYTSVCPRDSVSTDLFSHNCVYANKTSMSLILRYPRRGCARHCNATIKVPECCSGFYGPECLQCPGGFSNPCSGNGKCDDRINGTGLCMCNKGFKGTVCQYCYDLNRYGTNCDKKCACLHGRCDNRVQSDGRCMSGTCKIGYSGINCDTPIVPCGPQITFCHAHATCDFSSGAAKCLCKPGYEGDGTACTEVNACASSSGDGCNSNAECIQVGVGIHKCVCLQGWTGDGVDCSPINNCLSPSYGGCHPNAVCVSIGPGQNGCRCKDGFRGNGLQCEPINTCLAQSEKCHPLATCQLTSSGFWECACQEGYQGDGSLCFGNAMIELASIPEAAGFSEWVKTVPSIGAILSETINITVLVPSIQAINVMSQDDKAFWMSKENLPTLLKSHILKGVYSLDELRNSTAQMVAPLLPNSLLHLSIENGTFTIQGAHIIEGDIATTNGLLHIMDKVLAPLRSVSSPLPDLLTRLGQMPDYSIFRGYIIQYNLAKEIEAAEAYTIFAPNNNAIEKYSREKGTATLDEDLIRYHIVLGEQLLKNDLHIGMHRETMLGLSYQVGFVLHSDQIFVNDAPINYTNVATNIGVIHGIQKVMEILKNRCDNNDTVIVLGSCGSCSRYFLTSCPPGTESIEGLRKHCMYTEYRRLRRLVHFGCQQQCAQTIITRGCCAGFFGQQCLACPGKLDSPCFGNGVCMDNINGTGKCQCEEGFNGTACETCVKGKYGPGCNQECICVHGKCSEGTVGDGSCECDVGWRGIHCDSEITDDKCNRSCHTSANCLENPDGSAFCKCAAGFKGNGTVCTAKDACEDNNGGCSAYATCKRTSPGNRVCVCNPGYEGDGIVCLEINPCSVNNGGCHVNAECTKTGANQSVCNCFKGYSGDGMLCVPINPCKTVLYGGCSPFAKCNNTGPGERECTCKDRFVGDGFTCRGTIYEELLRIGNVSQFFYKMQAASMRELAGAGPYTAFVPSSEAMKREPELREWILKGVLAQVLRYHIVGCDQLLRSELMGMTSVRTLQGDSIKITHSQSQNSTYLNGANIISSDVICLNGIIHVIDRVLVPPSLIVPKKISYSVRENLTTLAEKHGYATFSKLLQDMDLLSLINDPIHKPVTLFWPSDKTIKALPQEQQDFLFNPQNKDKLIDYLKYHIIRDEKILANDLPYTATLKTLQGSDLSVKCGDKDNVGDLLMNDRQCKIVQRDMDFDSGIAYGIDCLLTPPSLGGRCDSLVTLDILGQCSYCFATPSCPAGSKYKGTMQKCPYNNSYRSNINGCRKECGILTWITKCCKGYFGKDCQACPGGPESPCNSRGVCDDGVTRTGECTCNRGFNGTSCELCLLGRFGPECKSCSCTDHGQCDEGINGSGDCTCDSGWGGNNCETKLDVLPVCSPACSSNAICKENNTCLCKPFYEGDGIKCTVVDLCKQNNGGCAMSSKCSQTGVKVSCSCQKGYKGDGYICLPIDPCADGLNGGCHEHAICKMTGPDKRVCECKDNYIGDGVYCEVKTLPIDRCSQDNGQCHIDADCADLHYQDATVGVFHLRSPKGQYKWTYDEATKACADEDATIATYNQLLYAQKAGYHLCSAGWLDKVRVGYPTAFSSQNCGSGQVGIVDYGPRVNVSENWDVFCYRVKDVNCTCKVGYVGDGYTCRGNLLQVLMSFPMFSNFLWEIITYSHSSSQGREFLSYLTNLSIQATMFAPNNDVMNENETLSGRDIEYHLSNVGTFFYEDLTNGSTLQTRIGNRLLITFNTDQDPMATTSTNETRFVDGRAIIQWDLFASNGIIHIISGPLRAPPVPVAAVHPGAGAGIFFIILTVIGLVAFAGYSFHKFRKGQIRFQKFTSNENISVSALDKSSLSNPMYESSTTSVASPSEPTYDAFSDSDEQQLVTDKPHE</sequence>
<evidence type="ECO:0000259" key="14">
    <source>
        <dbReference type="PROSITE" id="PS50026"/>
    </source>
</evidence>
<feature type="signal peptide" evidence="13">
    <location>
        <begin position="1"/>
        <end position="26"/>
    </location>
</feature>
<feature type="domain" description="EGF-like" evidence="14">
    <location>
        <begin position="2128"/>
        <end position="2170"/>
    </location>
</feature>
<evidence type="ECO:0000256" key="1">
    <source>
        <dbReference type="ARBA" id="ARBA00004167"/>
    </source>
</evidence>
<dbReference type="SMART" id="SM00181">
    <property type="entry name" value="EGF"/>
    <property type="match status" value="22"/>
</dbReference>
<dbReference type="FunFam" id="2.30.180.10:FF:000005">
    <property type="entry name" value="Stabilin 2"/>
    <property type="match status" value="2"/>
</dbReference>
<feature type="disulfide bond" evidence="9">
    <location>
        <begin position="139"/>
        <end position="148"/>
    </location>
</feature>
<evidence type="ECO:0000256" key="11">
    <source>
        <dbReference type="SAM" id="MobiDB-lite"/>
    </source>
</evidence>
<keyword evidence="18" id="KW-1185">Reference proteome</keyword>
<feature type="domain" description="FAS1" evidence="15">
    <location>
        <begin position="359"/>
        <end position="504"/>
    </location>
</feature>
<evidence type="ECO:0000256" key="8">
    <source>
        <dbReference type="ARBA" id="ARBA00023292"/>
    </source>
</evidence>
<feature type="transmembrane region" description="Helical" evidence="12">
    <location>
        <begin position="2470"/>
        <end position="2492"/>
    </location>
</feature>
<feature type="domain" description="EGF-like" evidence="14">
    <location>
        <begin position="1436"/>
        <end position="1474"/>
    </location>
</feature>
<evidence type="ECO:0008006" key="19">
    <source>
        <dbReference type="Google" id="ProtNLM"/>
    </source>
</evidence>
<dbReference type="PROSITE" id="PS50026">
    <property type="entry name" value="EGF_3"/>
    <property type="match status" value="18"/>
</dbReference>
<dbReference type="FunFam" id="2.30.180.10:FF:000018">
    <property type="entry name" value="Stabilin 2"/>
    <property type="match status" value="1"/>
</dbReference>
<feature type="disulfide bond" evidence="9">
    <location>
        <begin position="165"/>
        <end position="182"/>
    </location>
</feature>
<feature type="domain" description="EGF-like" evidence="14">
    <location>
        <begin position="1475"/>
        <end position="1516"/>
    </location>
</feature>
<dbReference type="InterPro" id="IPR056806">
    <property type="entry name" value="EGF_STAB1-2"/>
</dbReference>
<dbReference type="SMART" id="SM00445">
    <property type="entry name" value="LINK"/>
    <property type="match status" value="1"/>
</dbReference>
<feature type="region of interest" description="Disordered" evidence="11">
    <location>
        <begin position="2521"/>
        <end position="2559"/>
    </location>
</feature>
<feature type="domain" description="EGF-like" evidence="14">
    <location>
        <begin position="1517"/>
        <end position="1558"/>
    </location>
</feature>
<dbReference type="SUPFAM" id="SSF56436">
    <property type="entry name" value="C-type lectin-like"/>
    <property type="match status" value="1"/>
</dbReference>
<keyword evidence="5 12" id="KW-0472">Membrane</keyword>
<dbReference type="FunFam" id="2.30.180.10:FF:000020">
    <property type="entry name" value="Stabilin 2"/>
    <property type="match status" value="1"/>
</dbReference>
<feature type="chain" id="PRO_5043911060" description="Stabilin-2" evidence="13">
    <location>
        <begin position="27"/>
        <end position="2559"/>
    </location>
</feature>
<dbReference type="InterPro" id="IPR000538">
    <property type="entry name" value="Link_dom"/>
</dbReference>
<keyword evidence="7" id="KW-0325">Glycoprotein</keyword>
<dbReference type="InterPro" id="IPR009030">
    <property type="entry name" value="Growth_fac_rcpt_cys_sf"/>
</dbReference>
<dbReference type="Pfam" id="PF02469">
    <property type="entry name" value="Fasciclin"/>
    <property type="match status" value="7"/>
</dbReference>
<comment type="caution">
    <text evidence="9">Lacks conserved residue(s) required for the propagation of feature annotation.</text>
</comment>
<feature type="disulfide bond" evidence="9">
    <location>
        <begin position="1993"/>
        <end position="2002"/>
    </location>
</feature>
<feature type="disulfide bond" evidence="9">
    <location>
        <begin position="2037"/>
        <end position="2046"/>
    </location>
</feature>
<dbReference type="PROSITE" id="PS01241">
    <property type="entry name" value="LINK_1"/>
    <property type="match status" value="1"/>
</dbReference>
<comment type="caution">
    <text evidence="17">The sequence shown here is derived from an EMBL/GenBank/DDBJ whole genome shotgun (WGS) entry which is preliminary data.</text>
</comment>
<dbReference type="InterPro" id="IPR000782">
    <property type="entry name" value="FAS1_domain"/>
</dbReference>
<dbReference type="Gene3D" id="2.10.25.10">
    <property type="entry name" value="Laminin"/>
    <property type="match status" value="15"/>
</dbReference>
<evidence type="ECO:0000256" key="3">
    <source>
        <dbReference type="ARBA" id="ARBA00022692"/>
    </source>
</evidence>
<dbReference type="EMBL" id="JANPWB010000008">
    <property type="protein sequence ID" value="KAJ1163610.1"/>
    <property type="molecule type" value="Genomic_DNA"/>
</dbReference>
<feature type="domain" description="EGF-like" evidence="14">
    <location>
        <begin position="1350"/>
        <end position="1388"/>
    </location>
</feature>
<evidence type="ECO:0000256" key="2">
    <source>
        <dbReference type="ARBA" id="ARBA00022536"/>
    </source>
</evidence>
<feature type="disulfide bond" evidence="9">
    <location>
        <begin position="1378"/>
        <end position="1387"/>
    </location>
</feature>
<evidence type="ECO:0000256" key="9">
    <source>
        <dbReference type="PROSITE-ProRule" id="PRU00076"/>
    </source>
</evidence>
<dbReference type="Gene3D" id="3.10.100.10">
    <property type="entry name" value="Mannose-Binding Protein A, subunit A"/>
    <property type="match status" value="1"/>
</dbReference>
<dbReference type="SMART" id="SM00554">
    <property type="entry name" value="FAS1"/>
    <property type="match status" value="7"/>
</dbReference>
<dbReference type="SUPFAM" id="SSF82153">
    <property type="entry name" value="FAS1 domain"/>
    <property type="match status" value="7"/>
</dbReference>
<feature type="domain" description="EGF-like" evidence="14">
    <location>
        <begin position="236"/>
        <end position="276"/>
    </location>
</feature>
<dbReference type="GO" id="GO:0005540">
    <property type="term" value="F:hyaluronic acid binding"/>
    <property type="evidence" value="ECO:0007669"/>
    <property type="project" value="InterPro"/>
</dbReference>
<feature type="domain" description="EGF-like" evidence="14">
    <location>
        <begin position="869"/>
        <end position="911"/>
    </location>
</feature>
<dbReference type="PANTHER" id="PTHR24038:SF0">
    <property type="entry name" value="STABILIN-2"/>
    <property type="match status" value="1"/>
</dbReference>
<feature type="domain" description="Link" evidence="16">
    <location>
        <begin position="2203"/>
        <end position="2296"/>
    </location>
</feature>
<feature type="disulfide bond" evidence="9">
    <location>
        <begin position="184"/>
        <end position="193"/>
    </location>
</feature>
<evidence type="ECO:0000256" key="5">
    <source>
        <dbReference type="ARBA" id="ARBA00023136"/>
    </source>
</evidence>
<dbReference type="PANTHER" id="PTHR24038">
    <property type="entry name" value="STABILIN"/>
    <property type="match status" value="1"/>
</dbReference>
<dbReference type="Gene3D" id="2.30.180.10">
    <property type="entry name" value="FAS1 domain"/>
    <property type="match status" value="7"/>
</dbReference>
<dbReference type="SMART" id="SM00286">
    <property type="entry name" value="PTI"/>
    <property type="match status" value="8"/>
</dbReference>
<dbReference type="Pfam" id="PF12947">
    <property type="entry name" value="EGF_3"/>
    <property type="match status" value="9"/>
</dbReference>
<dbReference type="Gene3D" id="2.170.300.10">
    <property type="entry name" value="Tie2 ligand-binding domain superfamily"/>
    <property type="match status" value="1"/>
</dbReference>
<protein>
    <recommendedName>
        <fullName evidence="19">Stabilin-2</fullName>
    </recommendedName>
</protein>
<feature type="domain" description="FAS1" evidence="15">
    <location>
        <begin position="2316"/>
        <end position="2456"/>
    </location>
</feature>
<gene>
    <name evidence="17" type="ORF">NDU88_004066</name>
</gene>
<dbReference type="PROSITE" id="PS01186">
    <property type="entry name" value="EGF_2"/>
    <property type="match status" value="12"/>
</dbReference>
<dbReference type="GO" id="GO:0007155">
    <property type="term" value="P:cell adhesion"/>
    <property type="evidence" value="ECO:0007669"/>
    <property type="project" value="InterPro"/>
</dbReference>
<feature type="domain" description="EGF-like" evidence="14">
    <location>
        <begin position="955"/>
        <end position="994"/>
    </location>
</feature>
<feature type="disulfide bond" evidence="9">
    <location>
        <begin position="768"/>
        <end position="777"/>
    </location>
</feature>
<feature type="domain" description="EGF-like" evidence="14">
    <location>
        <begin position="196"/>
        <end position="235"/>
    </location>
</feature>
<dbReference type="SUPFAM" id="SSF57184">
    <property type="entry name" value="Growth factor receptor domain"/>
    <property type="match status" value="2"/>
</dbReference>
<evidence type="ECO:0000256" key="4">
    <source>
        <dbReference type="ARBA" id="ARBA00022989"/>
    </source>
</evidence>
<dbReference type="Pfam" id="PF00193">
    <property type="entry name" value="Xlink"/>
    <property type="match status" value="1"/>
</dbReference>
<feature type="domain" description="EGF-like" evidence="14">
    <location>
        <begin position="2010"/>
        <end position="2047"/>
    </location>
</feature>
<dbReference type="InterPro" id="IPR016186">
    <property type="entry name" value="C-type_lectin-like/link_sf"/>
</dbReference>
<feature type="domain" description="EGF-like" evidence="14">
    <location>
        <begin position="912"/>
        <end position="954"/>
    </location>
</feature>
<feature type="domain" description="EGF-like" evidence="14">
    <location>
        <begin position="109"/>
        <end position="149"/>
    </location>
</feature>
<keyword evidence="8" id="KW-0424">Laminin EGF-like domain</keyword>
<name>A0AAV7SHR4_PLEWA</name>
<keyword evidence="3 12" id="KW-0812">Transmembrane</keyword>
<feature type="domain" description="FAS1" evidence="15">
    <location>
        <begin position="1601"/>
        <end position="1730"/>
    </location>
</feature>
<dbReference type="PROSITE" id="PS50963">
    <property type="entry name" value="LINK_2"/>
    <property type="match status" value="1"/>
</dbReference>
<dbReference type="Proteomes" id="UP001066276">
    <property type="component" value="Chromosome 4_2"/>
</dbReference>
<feature type="domain" description="EGF-like" evidence="14">
    <location>
        <begin position="828"/>
        <end position="868"/>
    </location>
</feature>
<feature type="domain" description="EGF-like" evidence="14">
    <location>
        <begin position="740"/>
        <end position="778"/>
    </location>
</feature>
<evidence type="ECO:0000259" key="16">
    <source>
        <dbReference type="PROSITE" id="PS50963"/>
    </source>
</evidence>
<accession>A0AAV7SHR4</accession>
<dbReference type="FunFam" id="2.10.25.10:FF:000040">
    <property type="entry name" value="Stabilin 2"/>
    <property type="match status" value="5"/>
</dbReference>
<evidence type="ECO:0000259" key="15">
    <source>
        <dbReference type="PROSITE" id="PS50213"/>
    </source>
</evidence>
<feature type="disulfide bond" evidence="9">
    <location>
        <begin position="1440"/>
        <end position="1450"/>
    </location>
</feature>
<dbReference type="GO" id="GO:0016020">
    <property type="term" value="C:membrane"/>
    <property type="evidence" value="ECO:0007669"/>
    <property type="project" value="UniProtKB-SubCell"/>
</dbReference>
<evidence type="ECO:0000313" key="18">
    <source>
        <dbReference type="Proteomes" id="UP001066276"/>
    </source>
</evidence>
<feature type="disulfide bond" evidence="10">
    <location>
        <begin position="2249"/>
        <end position="2270"/>
    </location>
</feature>
<feature type="domain" description="FAS1" evidence="15">
    <location>
        <begin position="516"/>
        <end position="648"/>
    </location>
</feature>
<feature type="domain" description="EGF-like" evidence="14">
    <location>
        <begin position="157"/>
        <end position="194"/>
    </location>
</feature>
<keyword evidence="2 9" id="KW-0245">EGF-like domain</keyword>
<reference evidence="17" key="1">
    <citation type="journal article" date="2022" name="bioRxiv">
        <title>Sequencing and chromosome-scale assembly of the giantPleurodeles waltlgenome.</title>
        <authorList>
            <person name="Brown T."/>
            <person name="Elewa A."/>
            <person name="Iarovenko S."/>
            <person name="Subramanian E."/>
            <person name="Araus A.J."/>
            <person name="Petzold A."/>
            <person name="Susuki M."/>
            <person name="Suzuki K.-i.T."/>
            <person name="Hayashi T."/>
            <person name="Toyoda A."/>
            <person name="Oliveira C."/>
            <person name="Osipova E."/>
            <person name="Leigh N.D."/>
            <person name="Simon A."/>
            <person name="Yun M.H."/>
        </authorList>
    </citation>
    <scope>NUCLEOTIDE SEQUENCE</scope>
    <source>
        <strain evidence="17">20211129_DDA</strain>
        <tissue evidence="17">Liver</tissue>
    </source>
</reference>
<feature type="domain" description="FAS1" evidence="15">
    <location>
        <begin position="1745"/>
        <end position="1886"/>
    </location>
</feature>
<dbReference type="SUPFAM" id="SSF57196">
    <property type="entry name" value="EGF/Laminin"/>
    <property type="match status" value="3"/>
</dbReference>
<evidence type="ECO:0000313" key="17">
    <source>
        <dbReference type="EMBL" id="KAJ1163610.1"/>
    </source>
</evidence>
<dbReference type="InterPro" id="IPR024731">
    <property type="entry name" value="NELL2-like_EGF"/>
</dbReference>
<feature type="disulfide bond" evidence="9">
    <location>
        <begin position="245"/>
        <end position="262"/>
    </location>
</feature>
<feature type="compositionally biased region" description="Polar residues" evidence="11">
    <location>
        <begin position="2521"/>
        <end position="2538"/>
    </location>
</feature>
<evidence type="ECO:0000256" key="12">
    <source>
        <dbReference type="SAM" id="Phobius"/>
    </source>
</evidence>
<dbReference type="FunFam" id="3.10.100.10:FF:000001">
    <property type="entry name" value="Hyaluronan proteoglycan link protein 1"/>
    <property type="match status" value="1"/>
</dbReference>
<comment type="subcellular location">
    <subcellularLocation>
        <location evidence="1">Membrane</location>
        <topology evidence="1">Single-pass membrane protein</topology>
    </subcellularLocation>
</comment>
<feature type="domain" description="EGF-like" evidence="14">
    <location>
        <begin position="1559"/>
        <end position="1599"/>
    </location>
</feature>
<evidence type="ECO:0000256" key="13">
    <source>
        <dbReference type="SAM" id="SignalP"/>
    </source>
</evidence>
<keyword evidence="6 9" id="KW-1015">Disulfide bond</keyword>
<feature type="domain" description="FAS1" evidence="15">
    <location>
        <begin position="1139"/>
        <end position="1267"/>
    </location>
</feature>
<feature type="domain" description="FAS1" evidence="15">
    <location>
        <begin position="996"/>
        <end position="1129"/>
    </location>
</feature>
<evidence type="ECO:0000256" key="10">
    <source>
        <dbReference type="PROSITE-ProRule" id="PRU00323"/>
    </source>
</evidence>
<proteinExistence type="predicted"/>
<dbReference type="GO" id="GO:0030169">
    <property type="term" value="F:low-density lipoprotein particle binding"/>
    <property type="evidence" value="ECO:0007669"/>
    <property type="project" value="TreeGrafter"/>
</dbReference>
<keyword evidence="4 12" id="KW-1133">Transmembrane helix</keyword>
<evidence type="ECO:0000256" key="7">
    <source>
        <dbReference type="ARBA" id="ARBA00023180"/>
    </source>
</evidence>
<feature type="domain" description="EGF-like" evidence="14">
    <location>
        <begin position="322"/>
        <end position="362"/>
    </location>
</feature>
<dbReference type="InterPro" id="IPR016187">
    <property type="entry name" value="CTDL_fold"/>
</dbReference>
<dbReference type="FunFam" id="2.10.25.10:FF:000470">
    <property type="entry name" value="Stabilin 2"/>
    <property type="match status" value="1"/>
</dbReference>
<evidence type="ECO:0000256" key="6">
    <source>
        <dbReference type="ARBA" id="ARBA00023157"/>
    </source>
</evidence>